<dbReference type="SUPFAM" id="SSF51445">
    <property type="entry name" value="(Trans)glycosidases"/>
    <property type="match status" value="1"/>
</dbReference>
<dbReference type="InterPro" id="IPR052750">
    <property type="entry name" value="GH18_Chitinase"/>
</dbReference>
<comment type="caution">
    <text evidence="2">The sequence shown here is derived from an EMBL/GenBank/DDBJ whole genome shotgun (WGS) entry which is preliminary data.</text>
</comment>
<dbReference type="PANTHER" id="PTHR42976:SF1">
    <property type="entry name" value="GH18 DOMAIN-CONTAINING PROTEIN-RELATED"/>
    <property type="match status" value="1"/>
</dbReference>
<reference evidence="3" key="1">
    <citation type="journal article" date="2014" name="Genome Announc.">
        <title>Genome Sequence of Arthrobacter siccitolerans 4J27, a Xeroprotectant-Producing Desiccation-Tolerant Microorganism.</title>
        <authorList>
            <person name="Manzanera M."/>
            <person name="Santa-Cruz-Calvo L."/>
            <person name="Vilchez J.I."/>
            <person name="Garcia-Fontana C."/>
            <person name="Silva-Castro G.A."/>
            <person name="Calvo C."/>
            <person name="Gonzalez-Lopez J."/>
        </authorList>
    </citation>
    <scope>NUCLEOTIDE SEQUENCE [LARGE SCALE GENOMIC DNA]</scope>
    <source>
        <strain evidence="3">4J27</strain>
    </source>
</reference>
<proteinExistence type="predicted"/>
<dbReference type="EMBL" id="CAQI01000044">
    <property type="protein sequence ID" value="CCQ46286.1"/>
    <property type="molecule type" value="Genomic_DNA"/>
</dbReference>
<feature type="chain" id="PRO_5038618247" evidence="1">
    <location>
        <begin position="25"/>
        <end position="367"/>
    </location>
</feature>
<dbReference type="PANTHER" id="PTHR42976">
    <property type="entry name" value="BIFUNCTIONAL CHITINASE/LYSOZYME-RELATED"/>
    <property type="match status" value="1"/>
</dbReference>
<dbReference type="Proteomes" id="UP000035722">
    <property type="component" value="Unassembled WGS sequence"/>
</dbReference>
<keyword evidence="1" id="KW-0732">Signal</keyword>
<dbReference type="AlphaFoldDB" id="A0A024H3G9"/>
<protein>
    <submittedName>
        <fullName evidence="2">Chitinase family 18</fullName>
    </submittedName>
</protein>
<sequence length="367" mass="38284">MAGSRWKSIIVVILAAILPLTACGADAGKTDVPEGKVKDSDTSAQWFGGYLDVTLVPRLALEDVTVDAQSTAILSFITSHPERPCEPSWGGSYDLDQASSKLDLESQVESFRSAGNDVAVAFGGQRGMELALACTDGDTLRNAYAAVIDRYGLDTVDFDVEGAGAADASAAGRRAAAIAEIQAGRPADRPLKVWLTLPVSAAGLTAAAEVSVETMLKAGVELAGINIMTMNFGPLHEGQTMLTASIGAAEGTHLTLKGLFQRHGKPLDDAALWQKIGLTPMIGRNDVPDQVFSPDDAEGLSAFAADRGILRMSMWSLNRDKACHADDPAQSANAASGICSGLDQEPGMFARVLGRPFAGTPSPEPGA</sequence>
<dbReference type="Gene3D" id="3.20.20.80">
    <property type="entry name" value="Glycosidases"/>
    <property type="match status" value="1"/>
</dbReference>
<keyword evidence="3" id="KW-1185">Reference proteome</keyword>
<dbReference type="STRING" id="861266.ARTSIC4J27_2248"/>
<dbReference type="CDD" id="cd06543">
    <property type="entry name" value="GH18_PF-ChiA-like"/>
    <property type="match status" value="1"/>
</dbReference>
<evidence type="ECO:0000313" key="2">
    <source>
        <dbReference type="EMBL" id="CCQ46286.1"/>
    </source>
</evidence>
<dbReference type="RefSeq" id="WP_235436643.1">
    <property type="nucleotide sequence ID" value="NZ_CAQI01000044.1"/>
</dbReference>
<dbReference type="InterPro" id="IPR017853">
    <property type="entry name" value="GH"/>
</dbReference>
<evidence type="ECO:0000256" key="1">
    <source>
        <dbReference type="SAM" id="SignalP"/>
    </source>
</evidence>
<accession>A0A024H3G9</accession>
<evidence type="ECO:0000313" key="3">
    <source>
        <dbReference type="Proteomes" id="UP000035722"/>
    </source>
</evidence>
<organism evidence="2 3">
    <name type="scientific">Pseudarthrobacter siccitolerans</name>
    <dbReference type="NCBI Taxonomy" id="861266"/>
    <lineage>
        <taxon>Bacteria</taxon>
        <taxon>Bacillati</taxon>
        <taxon>Actinomycetota</taxon>
        <taxon>Actinomycetes</taxon>
        <taxon>Micrococcales</taxon>
        <taxon>Micrococcaceae</taxon>
        <taxon>Pseudarthrobacter</taxon>
    </lineage>
</organism>
<gene>
    <name evidence="2" type="ORF">ARTSIC4J27_2248</name>
</gene>
<feature type="signal peptide" evidence="1">
    <location>
        <begin position="1"/>
        <end position="24"/>
    </location>
</feature>
<name>A0A024H3G9_9MICC</name>